<evidence type="ECO:0000313" key="2">
    <source>
        <dbReference type="EMBL" id="EAT90827.2"/>
    </source>
</evidence>
<proteinExistence type="predicted"/>
<dbReference type="GeneID" id="5968677"/>
<organism evidence="2 3">
    <name type="scientific">Phaeosphaeria nodorum (strain SN15 / ATCC MYA-4574 / FGSC 10173)</name>
    <name type="common">Glume blotch fungus</name>
    <name type="synonym">Parastagonospora nodorum</name>
    <dbReference type="NCBI Taxonomy" id="321614"/>
    <lineage>
        <taxon>Eukaryota</taxon>
        <taxon>Fungi</taxon>
        <taxon>Dikarya</taxon>
        <taxon>Ascomycota</taxon>
        <taxon>Pezizomycotina</taxon>
        <taxon>Dothideomycetes</taxon>
        <taxon>Pleosporomycetidae</taxon>
        <taxon>Pleosporales</taxon>
        <taxon>Pleosporineae</taxon>
        <taxon>Phaeosphaeriaceae</taxon>
        <taxon>Parastagonospora</taxon>
    </lineage>
</organism>
<dbReference type="RefSeq" id="XP_001791832.1">
    <property type="nucleotide sequence ID" value="XM_001791780.1"/>
</dbReference>
<dbReference type="HOGENOM" id="CLU_2085629_0_0_1"/>
<gene>
    <name evidence="2" type="ORF">SNOG_01178</name>
</gene>
<evidence type="ECO:0000313" key="3">
    <source>
        <dbReference type="Proteomes" id="UP000001055"/>
    </source>
</evidence>
<feature type="compositionally biased region" description="Basic residues" evidence="1">
    <location>
        <begin position="95"/>
        <end position="111"/>
    </location>
</feature>
<sequence>MSLVFAANSPKSAWVSDWYRDWRPRCEGARRAERGRRWLLPRSSVRLNEFSSTVFALVRMEIARSTSSRMCGSESCAVSRRRVKSSETRTSMTVWKKRTRRTSMSTRRRTAWAKSST</sequence>
<dbReference type="KEGG" id="pno:SNOG_01178"/>
<accession>Q0V486</accession>
<evidence type="ECO:0000256" key="1">
    <source>
        <dbReference type="SAM" id="MobiDB-lite"/>
    </source>
</evidence>
<dbReference type="InParanoid" id="Q0V486"/>
<reference evidence="3" key="1">
    <citation type="journal article" date="2007" name="Plant Cell">
        <title>Dothideomycete-plant interactions illuminated by genome sequencing and EST analysis of the wheat pathogen Stagonospora nodorum.</title>
        <authorList>
            <person name="Hane J.K."/>
            <person name="Lowe R.G."/>
            <person name="Solomon P.S."/>
            <person name="Tan K.C."/>
            <person name="Schoch C.L."/>
            <person name="Spatafora J.W."/>
            <person name="Crous P.W."/>
            <person name="Kodira C."/>
            <person name="Birren B.W."/>
            <person name="Galagan J.E."/>
            <person name="Torriani S.F."/>
            <person name="McDonald B.A."/>
            <person name="Oliver R.P."/>
        </authorList>
    </citation>
    <scope>NUCLEOTIDE SEQUENCE [LARGE SCALE GENOMIC DNA]</scope>
    <source>
        <strain evidence="3">SN15 / ATCC MYA-4574 / FGSC 10173</strain>
    </source>
</reference>
<name>Q0V486_PHANO</name>
<dbReference type="Proteomes" id="UP000001055">
    <property type="component" value="Unassembled WGS sequence"/>
</dbReference>
<dbReference type="AlphaFoldDB" id="Q0V486"/>
<protein>
    <submittedName>
        <fullName evidence="2">Uncharacterized protein</fullName>
    </submittedName>
</protein>
<feature type="region of interest" description="Disordered" evidence="1">
    <location>
        <begin position="87"/>
        <end position="117"/>
    </location>
</feature>
<dbReference type="EMBL" id="CH445326">
    <property type="protein sequence ID" value="EAT90827.2"/>
    <property type="molecule type" value="Genomic_DNA"/>
</dbReference>